<dbReference type="Gene3D" id="1.10.10.2910">
    <property type="match status" value="1"/>
</dbReference>
<evidence type="ECO:0000313" key="2">
    <source>
        <dbReference type="EMBL" id="MEN2991005.1"/>
    </source>
</evidence>
<dbReference type="PANTHER" id="PTHR43236">
    <property type="entry name" value="ANTITOXIN HIGA1"/>
    <property type="match status" value="1"/>
</dbReference>
<keyword evidence="3" id="KW-1185">Reference proteome</keyword>
<dbReference type="PANTHER" id="PTHR43236:SF2">
    <property type="entry name" value="BLL0069 PROTEIN"/>
    <property type="match status" value="1"/>
</dbReference>
<dbReference type="InterPro" id="IPR010359">
    <property type="entry name" value="IrrE_HExxH"/>
</dbReference>
<dbReference type="EMBL" id="JBBKTW010000009">
    <property type="protein sequence ID" value="MEN2991005.1"/>
    <property type="molecule type" value="Genomic_DNA"/>
</dbReference>
<feature type="domain" description="IrrE N-terminal-like" evidence="1">
    <location>
        <begin position="395"/>
        <end position="463"/>
    </location>
</feature>
<gene>
    <name evidence="2" type="ORF">WG926_22025</name>
</gene>
<dbReference type="Proteomes" id="UP001413721">
    <property type="component" value="Unassembled WGS sequence"/>
</dbReference>
<accession>A0ABU9YQA9</accession>
<evidence type="ECO:0000313" key="3">
    <source>
        <dbReference type="Proteomes" id="UP001413721"/>
    </source>
</evidence>
<proteinExistence type="predicted"/>
<dbReference type="RefSeq" id="WP_345938294.1">
    <property type="nucleotide sequence ID" value="NZ_JBBKTW010000009.1"/>
</dbReference>
<name>A0ABU9YQA9_9PROT</name>
<dbReference type="InterPro" id="IPR052345">
    <property type="entry name" value="Rad_response_metalloprotease"/>
</dbReference>
<organism evidence="2 3">
    <name type="scientific">Tistrella arctica</name>
    <dbReference type="NCBI Taxonomy" id="3133430"/>
    <lineage>
        <taxon>Bacteria</taxon>
        <taxon>Pseudomonadati</taxon>
        <taxon>Pseudomonadota</taxon>
        <taxon>Alphaproteobacteria</taxon>
        <taxon>Geminicoccales</taxon>
        <taxon>Geminicoccaceae</taxon>
        <taxon>Tistrella</taxon>
    </lineage>
</organism>
<evidence type="ECO:0000259" key="1">
    <source>
        <dbReference type="Pfam" id="PF06114"/>
    </source>
</evidence>
<dbReference type="Pfam" id="PF06114">
    <property type="entry name" value="Peptidase_M78"/>
    <property type="match status" value="1"/>
</dbReference>
<sequence length="500" mass="55388">MTELACFGDPARFEIAVGWTDDPEPRARRPAHGGWSTGVLRLTVGNHVLTRHDYTGGDLNEVHWYLLPVFEWLATNWVFLLHEERFAWRENDGGPAAIASFRALRRLIDAQSPSERVEYAEAQTWWSRHALRAADSSALFPDVVVRRLIDDIEISWTARQPAYAPDGFRFALAPGVATLPVDDVARPLWEALAWAISSPPAGLDEDDRRSLADLGQKIDQLQAFTSPELERSYLPPSLFERLTTARRQIRLDDQSVRMHGIPVLERIDDAVLMFGGANPDIGAADARRLMTLLAHQRGGRDAAALAELVDTKIGLPVAAPFQEGYDLAEDLLEKLDLPDEAAFVDVRSIVSGLGIHVLDEKLDTPSIRGVAIAGTEYCPAILVNLASPFNAVEVGRRFTLAHELFHVLFDRERAKRVSHTSGPWAPPGVEKRANAFAAMLLMPRDMVRRSLPNGALNSDNIRAAAQTMQVGVRALIAHLYNISMLSEFERDELQASLLAA</sequence>
<protein>
    <submittedName>
        <fullName evidence="2">ImmA/IrrE family metallo-endopeptidase</fullName>
    </submittedName>
</protein>
<reference evidence="2 3" key="1">
    <citation type="submission" date="2024-03" db="EMBL/GenBank/DDBJ databases">
        <title>High-quality draft genome sequencing of Tistrella sp. BH-R2-4.</title>
        <authorList>
            <person name="Dong C."/>
        </authorList>
    </citation>
    <scope>NUCLEOTIDE SEQUENCE [LARGE SCALE GENOMIC DNA]</scope>
    <source>
        <strain evidence="2 3">BH-R2-4</strain>
    </source>
</reference>
<comment type="caution">
    <text evidence="2">The sequence shown here is derived from an EMBL/GenBank/DDBJ whole genome shotgun (WGS) entry which is preliminary data.</text>
</comment>